<dbReference type="Proteomes" id="UP000499080">
    <property type="component" value="Unassembled WGS sequence"/>
</dbReference>
<accession>A0A4Y2AEP7</accession>
<comment type="caution">
    <text evidence="2">The sequence shown here is derived from an EMBL/GenBank/DDBJ whole genome shotgun (WGS) entry which is preliminary data.</text>
</comment>
<feature type="region of interest" description="Disordered" evidence="1">
    <location>
        <begin position="24"/>
        <end position="95"/>
    </location>
</feature>
<name>A0A4Y2AEP7_ARAVE</name>
<organism evidence="2 3">
    <name type="scientific">Araneus ventricosus</name>
    <name type="common">Orbweaver spider</name>
    <name type="synonym">Epeira ventricosa</name>
    <dbReference type="NCBI Taxonomy" id="182803"/>
    <lineage>
        <taxon>Eukaryota</taxon>
        <taxon>Metazoa</taxon>
        <taxon>Ecdysozoa</taxon>
        <taxon>Arthropoda</taxon>
        <taxon>Chelicerata</taxon>
        <taxon>Arachnida</taxon>
        <taxon>Araneae</taxon>
        <taxon>Araneomorphae</taxon>
        <taxon>Entelegynae</taxon>
        <taxon>Araneoidea</taxon>
        <taxon>Araneidae</taxon>
        <taxon>Araneus</taxon>
    </lineage>
</organism>
<evidence type="ECO:0000313" key="2">
    <source>
        <dbReference type="EMBL" id="GBL77789.1"/>
    </source>
</evidence>
<gene>
    <name evidence="2" type="ORF">AVEN_152991_1</name>
</gene>
<dbReference type="EMBL" id="BGPR01000013">
    <property type="protein sequence ID" value="GBL77789.1"/>
    <property type="molecule type" value="Genomic_DNA"/>
</dbReference>
<proteinExistence type="predicted"/>
<evidence type="ECO:0000256" key="1">
    <source>
        <dbReference type="SAM" id="MobiDB-lite"/>
    </source>
</evidence>
<feature type="compositionally biased region" description="Basic and acidic residues" evidence="1">
    <location>
        <begin position="74"/>
        <end position="85"/>
    </location>
</feature>
<dbReference type="AlphaFoldDB" id="A0A4Y2AEP7"/>
<evidence type="ECO:0000313" key="3">
    <source>
        <dbReference type="Proteomes" id="UP000499080"/>
    </source>
</evidence>
<reference evidence="2 3" key="1">
    <citation type="journal article" date="2019" name="Sci. Rep.">
        <title>Orb-weaving spider Araneus ventricosus genome elucidates the spidroin gene catalogue.</title>
        <authorList>
            <person name="Kono N."/>
            <person name="Nakamura H."/>
            <person name="Ohtoshi R."/>
            <person name="Moran D.A.P."/>
            <person name="Shinohara A."/>
            <person name="Yoshida Y."/>
            <person name="Fujiwara M."/>
            <person name="Mori M."/>
            <person name="Tomita M."/>
            <person name="Arakawa K."/>
        </authorList>
    </citation>
    <scope>NUCLEOTIDE SEQUENCE [LARGE SCALE GENOMIC DNA]</scope>
</reference>
<sequence>MKDRPPQQIVKHCGSCITAPITSGDHYDLSSGPKSHTTISVPIREPYQSHQELKTRIDEKGFKTNKKWTQSKQKKSDLQRLEKMGSKQHPPTQASMAKALNVSQQVGIAFGFLKDELRFTLEDDSSSNLIYREHGSRNNQSHIRELDSSEEGGTIVCYEISLG</sequence>
<keyword evidence="3" id="KW-1185">Reference proteome</keyword>
<feature type="compositionally biased region" description="Basic and acidic residues" evidence="1">
    <location>
        <begin position="51"/>
        <end position="62"/>
    </location>
</feature>
<protein>
    <submittedName>
        <fullName evidence="2">Uncharacterized protein</fullName>
    </submittedName>
</protein>